<dbReference type="SUPFAM" id="SSF48403">
    <property type="entry name" value="Ankyrin repeat"/>
    <property type="match status" value="1"/>
</dbReference>
<sequence>MISCIMALAAAGDETTVTEFLRMRNKCGETALHQAVRAGSEASMDELMSVDPELAAVPSEADEGNTTSPLYLAISLGKEDIAEHLIQKTNGKLSCSGPDGRNVLHAAVTRSKALPMLLKLFKDVTVQVQQGEGARRMSTVPLLSQLTMQRDIDGSTPLHLAASTDWWPEVSFVSERFKHIWPRSKSTTTLLLDANICSAYQPDNEGLYPIHIAALADNLDVTKILLQRCPDCANLQDSKGRTFLHVATQPGIYKVARNACAEPELLTILNVRDNNGDTALHHAVHEGNLAAFSCLIQNPKVDLSIANKDELTPLHLSWVKIPQGLHYLTHPRVLISRTLLLVGAPAGGSRSDLFREKYFGEIDVEKKSKDLAKTTQAMGIVSVLIATVTFASAFTLPGGYYQSSSDGGVPGTPILAGSYAFNAFILADALAFICSCLATFSLVFAGVPAMGLSARYRHTWISTMLLHASGASLMASFALGLYLVLAPIAHAIAITVCVISSGALVFGNLEGWRMLCVLNTARARLGTRRLLATWWNLAPVACFSAFSPFVILIVIFDLIALFAIFKTLSNLLARGGSKG</sequence>
<feature type="transmembrane region" description="Helical" evidence="8">
    <location>
        <begin position="488"/>
        <end position="509"/>
    </location>
</feature>
<dbReference type="PROSITE" id="PS50297">
    <property type="entry name" value="ANK_REP_REGION"/>
    <property type="match status" value="1"/>
</dbReference>
<comment type="subcellular location">
    <subcellularLocation>
        <location evidence="1">Membrane</location>
        <topology evidence="1">Multi-pass membrane protein</topology>
    </subcellularLocation>
</comment>
<dbReference type="AlphaFoldDB" id="A0A2T8I9Y9"/>
<gene>
    <name evidence="10" type="ORF">PAHAL_8G232900</name>
</gene>
<dbReference type="Proteomes" id="UP000243499">
    <property type="component" value="Chromosome 8"/>
</dbReference>
<dbReference type="InterPro" id="IPR036770">
    <property type="entry name" value="Ankyrin_rpt-contain_sf"/>
</dbReference>
<protein>
    <recommendedName>
        <fullName evidence="9">PGG domain-containing protein</fullName>
    </recommendedName>
</protein>
<dbReference type="InterPro" id="IPR026961">
    <property type="entry name" value="PGG_dom"/>
</dbReference>
<evidence type="ECO:0000256" key="5">
    <source>
        <dbReference type="ARBA" id="ARBA00023043"/>
    </source>
</evidence>
<feature type="domain" description="PGG" evidence="9">
    <location>
        <begin position="369"/>
        <end position="484"/>
    </location>
</feature>
<dbReference type="Gramene" id="PVH34499">
    <property type="protein sequence ID" value="PVH34499"/>
    <property type="gene ID" value="PAHAL_8G232900"/>
</dbReference>
<proteinExistence type="predicted"/>
<dbReference type="Pfam" id="PF12796">
    <property type="entry name" value="Ank_2"/>
    <property type="match status" value="2"/>
</dbReference>
<keyword evidence="6 8" id="KW-0472">Membrane</keyword>
<dbReference type="Gene3D" id="1.25.40.20">
    <property type="entry name" value="Ankyrin repeat-containing domain"/>
    <property type="match status" value="1"/>
</dbReference>
<dbReference type="InterPro" id="IPR002110">
    <property type="entry name" value="Ankyrin_rpt"/>
</dbReference>
<evidence type="ECO:0000256" key="1">
    <source>
        <dbReference type="ARBA" id="ARBA00004141"/>
    </source>
</evidence>
<feature type="repeat" description="ANK" evidence="7">
    <location>
        <begin position="205"/>
        <end position="228"/>
    </location>
</feature>
<dbReference type="EMBL" id="CM008053">
    <property type="protein sequence ID" value="PVH34499.1"/>
    <property type="molecule type" value="Genomic_DNA"/>
</dbReference>
<keyword evidence="3" id="KW-0677">Repeat</keyword>
<dbReference type="Pfam" id="PF00023">
    <property type="entry name" value="Ank"/>
    <property type="match status" value="1"/>
</dbReference>
<evidence type="ECO:0000256" key="6">
    <source>
        <dbReference type="ARBA" id="ARBA00023136"/>
    </source>
</evidence>
<keyword evidence="2 8" id="KW-0812">Transmembrane</keyword>
<feature type="transmembrane region" description="Helical" evidence="8">
    <location>
        <begin position="377"/>
        <end position="400"/>
    </location>
</feature>
<evidence type="ECO:0000256" key="3">
    <source>
        <dbReference type="ARBA" id="ARBA00022737"/>
    </source>
</evidence>
<feature type="transmembrane region" description="Helical" evidence="8">
    <location>
        <begin position="459"/>
        <end position="482"/>
    </location>
</feature>
<keyword evidence="5 7" id="KW-0040">ANK repeat</keyword>
<evidence type="ECO:0000313" key="10">
    <source>
        <dbReference type="EMBL" id="PVH34499.1"/>
    </source>
</evidence>
<reference evidence="10" key="1">
    <citation type="submission" date="2018-04" db="EMBL/GenBank/DDBJ databases">
        <title>WGS assembly of Panicum hallii.</title>
        <authorList>
            <person name="Lovell J."/>
            <person name="Jenkins J."/>
            <person name="Lowry D."/>
            <person name="Mamidi S."/>
            <person name="Sreedasyam A."/>
            <person name="Weng X."/>
            <person name="Barry K."/>
            <person name="Bonette J."/>
            <person name="Campitelli B."/>
            <person name="Daum C."/>
            <person name="Gordon S."/>
            <person name="Gould B."/>
            <person name="Lipzen A."/>
            <person name="Macqueen A."/>
            <person name="Palacio-Mejia J."/>
            <person name="Plott C."/>
            <person name="Shakirov E."/>
            <person name="Shu S."/>
            <person name="Yoshinaga Y."/>
            <person name="Zane M."/>
            <person name="Rokhsar D."/>
            <person name="Grimwood J."/>
            <person name="Schmutz J."/>
            <person name="Juenger T."/>
        </authorList>
    </citation>
    <scope>NUCLEOTIDE SEQUENCE [LARGE SCALE GENOMIC DNA]</scope>
    <source>
        <strain evidence="10">FIL2</strain>
    </source>
</reference>
<dbReference type="PROSITE" id="PS50088">
    <property type="entry name" value="ANK_REPEAT"/>
    <property type="match status" value="1"/>
</dbReference>
<accession>A0A2T8I9Y9</accession>
<name>A0A2T8I9Y9_9POAL</name>
<evidence type="ECO:0000256" key="8">
    <source>
        <dbReference type="SAM" id="Phobius"/>
    </source>
</evidence>
<keyword evidence="4 8" id="KW-1133">Transmembrane helix</keyword>
<evidence type="ECO:0000256" key="7">
    <source>
        <dbReference type="PROSITE-ProRule" id="PRU00023"/>
    </source>
</evidence>
<evidence type="ECO:0000256" key="2">
    <source>
        <dbReference type="ARBA" id="ARBA00022692"/>
    </source>
</evidence>
<feature type="transmembrane region" description="Helical" evidence="8">
    <location>
        <begin position="530"/>
        <end position="546"/>
    </location>
</feature>
<evidence type="ECO:0000259" key="9">
    <source>
        <dbReference type="Pfam" id="PF13962"/>
    </source>
</evidence>
<dbReference type="PANTHER" id="PTHR24186:SF50">
    <property type="entry name" value="ANKYRIN REPEAT-CONTAINING PROTEIN ITN1-LIKE ISOFORM X1"/>
    <property type="match status" value="1"/>
</dbReference>
<feature type="transmembrane region" description="Helical" evidence="8">
    <location>
        <begin position="420"/>
        <end position="447"/>
    </location>
</feature>
<evidence type="ECO:0000256" key="4">
    <source>
        <dbReference type="ARBA" id="ARBA00022989"/>
    </source>
</evidence>
<dbReference type="GO" id="GO:0005886">
    <property type="term" value="C:plasma membrane"/>
    <property type="evidence" value="ECO:0007669"/>
    <property type="project" value="TreeGrafter"/>
</dbReference>
<dbReference type="SMART" id="SM00248">
    <property type="entry name" value="ANK"/>
    <property type="match status" value="6"/>
</dbReference>
<dbReference type="PANTHER" id="PTHR24186">
    <property type="entry name" value="PROTEIN PHOSPHATASE 1 REGULATORY SUBUNIT"/>
    <property type="match status" value="1"/>
</dbReference>
<dbReference type="Pfam" id="PF13962">
    <property type="entry name" value="PGG"/>
    <property type="match status" value="1"/>
</dbReference>
<organism evidence="10">
    <name type="scientific">Panicum hallii</name>
    <dbReference type="NCBI Taxonomy" id="206008"/>
    <lineage>
        <taxon>Eukaryota</taxon>
        <taxon>Viridiplantae</taxon>
        <taxon>Streptophyta</taxon>
        <taxon>Embryophyta</taxon>
        <taxon>Tracheophyta</taxon>
        <taxon>Spermatophyta</taxon>
        <taxon>Magnoliopsida</taxon>
        <taxon>Liliopsida</taxon>
        <taxon>Poales</taxon>
        <taxon>Poaceae</taxon>
        <taxon>PACMAD clade</taxon>
        <taxon>Panicoideae</taxon>
        <taxon>Panicodae</taxon>
        <taxon>Paniceae</taxon>
        <taxon>Panicinae</taxon>
        <taxon>Panicum</taxon>
        <taxon>Panicum sect. Panicum</taxon>
    </lineage>
</organism>